<proteinExistence type="predicted"/>
<dbReference type="AlphaFoldDB" id="A0AA38TNU8"/>
<gene>
    <name evidence="1" type="ORF">OSB04_005533</name>
</gene>
<evidence type="ECO:0000313" key="2">
    <source>
        <dbReference type="Proteomes" id="UP001172457"/>
    </source>
</evidence>
<evidence type="ECO:0000313" key="1">
    <source>
        <dbReference type="EMBL" id="KAJ9560373.1"/>
    </source>
</evidence>
<keyword evidence="2" id="KW-1185">Reference proteome</keyword>
<dbReference type="Proteomes" id="UP001172457">
    <property type="component" value="Chromosome 2"/>
</dbReference>
<organism evidence="1 2">
    <name type="scientific">Centaurea solstitialis</name>
    <name type="common">yellow star-thistle</name>
    <dbReference type="NCBI Taxonomy" id="347529"/>
    <lineage>
        <taxon>Eukaryota</taxon>
        <taxon>Viridiplantae</taxon>
        <taxon>Streptophyta</taxon>
        <taxon>Embryophyta</taxon>
        <taxon>Tracheophyta</taxon>
        <taxon>Spermatophyta</taxon>
        <taxon>Magnoliopsida</taxon>
        <taxon>eudicotyledons</taxon>
        <taxon>Gunneridae</taxon>
        <taxon>Pentapetalae</taxon>
        <taxon>asterids</taxon>
        <taxon>campanulids</taxon>
        <taxon>Asterales</taxon>
        <taxon>Asteraceae</taxon>
        <taxon>Carduoideae</taxon>
        <taxon>Cardueae</taxon>
        <taxon>Centaureinae</taxon>
        <taxon>Centaurea</taxon>
    </lineage>
</organism>
<comment type="caution">
    <text evidence="1">The sequence shown here is derived from an EMBL/GenBank/DDBJ whole genome shotgun (WGS) entry which is preliminary data.</text>
</comment>
<name>A0AA38TNU8_9ASTR</name>
<reference evidence="1" key="1">
    <citation type="submission" date="2023-03" db="EMBL/GenBank/DDBJ databases">
        <title>Chromosome-scale reference genome and RAD-based genetic map of yellow starthistle (Centaurea solstitialis) reveal putative structural variation and QTLs associated with invader traits.</title>
        <authorList>
            <person name="Reatini B."/>
            <person name="Cang F.A."/>
            <person name="Jiang Q."/>
            <person name="Mckibben M.T.W."/>
            <person name="Barker M.S."/>
            <person name="Rieseberg L.H."/>
            <person name="Dlugosch K.M."/>
        </authorList>
    </citation>
    <scope>NUCLEOTIDE SEQUENCE</scope>
    <source>
        <strain evidence="1">CAN-66</strain>
        <tissue evidence="1">Leaf</tissue>
    </source>
</reference>
<sequence length="135" mass="15914">MRHVIAYVMYAPSGDMFSLRGYGVSSCFGFSRREDSARGTHFPKGKGKELRLWVPHVQSPREEKERRYPRPHWAQTNPRQFWAETRLLKHAARGRSPRTAWENKYHNKLGFSNKATLKGKELTMMRYFLISIDEI</sequence>
<dbReference type="EMBL" id="JARYMX010000002">
    <property type="protein sequence ID" value="KAJ9560373.1"/>
    <property type="molecule type" value="Genomic_DNA"/>
</dbReference>
<accession>A0AA38TNU8</accession>
<protein>
    <submittedName>
        <fullName evidence="1">Uncharacterized protein</fullName>
    </submittedName>
</protein>